<accession>A0ACC1M0I0</accession>
<gene>
    <name evidence="1" type="ORF">IWW38_004092</name>
</gene>
<dbReference type="Proteomes" id="UP001139981">
    <property type="component" value="Unassembled WGS sequence"/>
</dbReference>
<evidence type="ECO:0000313" key="1">
    <source>
        <dbReference type="EMBL" id="KAJ2890513.1"/>
    </source>
</evidence>
<protein>
    <submittedName>
        <fullName evidence="1">Uncharacterized protein</fullName>
    </submittedName>
</protein>
<keyword evidence="2" id="KW-1185">Reference proteome</keyword>
<dbReference type="EMBL" id="JANBVB010001323">
    <property type="protein sequence ID" value="KAJ2890513.1"/>
    <property type="molecule type" value="Genomic_DNA"/>
</dbReference>
<comment type="caution">
    <text evidence="1">The sequence shown here is derived from an EMBL/GenBank/DDBJ whole genome shotgun (WGS) entry which is preliminary data.</text>
</comment>
<name>A0ACC1M0I0_9FUNG</name>
<organism evidence="1 2">
    <name type="scientific">Coemansia aciculifera</name>
    <dbReference type="NCBI Taxonomy" id="417176"/>
    <lineage>
        <taxon>Eukaryota</taxon>
        <taxon>Fungi</taxon>
        <taxon>Fungi incertae sedis</taxon>
        <taxon>Zoopagomycota</taxon>
        <taxon>Kickxellomycotina</taxon>
        <taxon>Kickxellomycetes</taxon>
        <taxon>Kickxellales</taxon>
        <taxon>Kickxellaceae</taxon>
        <taxon>Coemansia</taxon>
    </lineage>
</organism>
<evidence type="ECO:0000313" key="2">
    <source>
        <dbReference type="Proteomes" id="UP001139981"/>
    </source>
</evidence>
<sequence length="534" mass="59711">MSFLSPFQTLPLHVVDLIVGHVMGSSRLVFDRVSTGTNAYNMLLRPLQWVCCNFRAVAYPLYHSHLEFTLSSLTYSAGDPSGSRTGHLNLARKIRIHVDDRSIYSGEALEVLTHAPFEDCAFPLARSLTFIFGVDSAYDDIVFDPLQIENNIGLFAQRVKKMSPVVKEIGVRVEQNVLNGGDVRFGRLVSHLIQSVGRINLDLAMDFSRHNELRLDWISNLTHMTYRFRKLGHQPVELVRQNASTLEYLALDNCYGSVASHLFMSSDGSSVAFPHLRTLALMSAFIDVTGRRPTSNGNILFPRLCSLRLRYCYPYGDDTVFRGNSATLKFLELFLDAATVSILQKHNVFTPVSHPRLQCVKIEVDEPLMHSTFATATEVMQFMQTIGPEATVRGINTGFSRREIIPVLPLLQNTPRIEILLLQDVPVGVWDIFTLVKWLPLLSDLHTKPPSPGQHPQDLDVAALSDYVLSNYAPVGRRFRCWHILDASSFDFTELATQALLLALACPNFDYAYVQGIHSKALTKALATTIASSG</sequence>
<feature type="non-terminal residue" evidence="1">
    <location>
        <position position="534"/>
    </location>
</feature>
<proteinExistence type="predicted"/>
<reference evidence="1" key="1">
    <citation type="submission" date="2022-07" db="EMBL/GenBank/DDBJ databases">
        <title>Phylogenomic reconstructions and comparative analyses of Kickxellomycotina fungi.</title>
        <authorList>
            <person name="Reynolds N.K."/>
            <person name="Stajich J.E."/>
            <person name="Barry K."/>
            <person name="Grigoriev I.V."/>
            <person name="Crous P."/>
            <person name="Smith M.E."/>
        </authorList>
    </citation>
    <scope>NUCLEOTIDE SEQUENCE</scope>
    <source>
        <strain evidence="1">CBS 190363</strain>
    </source>
</reference>